<accession>A0A8T0G2Z3</accession>
<protein>
    <recommendedName>
        <fullName evidence="2">PiggyBac transposable element-derived protein domain-containing protein</fullName>
    </recommendedName>
</protein>
<feature type="compositionally biased region" description="Acidic residues" evidence="1">
    <location>
        <begin position="61"/>
        <end position="71"/>
    </location>
</feature>
<dbReference type="Proteomes" id="UP000807504">
    <property type="component" value="Unassembled WGS sequence"/>
</dbReference>
<comment type="caution">
    <text evidence="3">The sequence shown here is derived from an EMBL/GenBank/DDBJ whole genome shotgun (WGS) entry which is preliminary data.</text>
</comment>
<evidence type="ECO:0000256" key="1">
    <source>
        <dbReference type="SAM" id="MobiDB-lite"/>
    </source>
</evidence>
<evidence type="ECO:0000313" key="4">
    <source>
        <dbReference type="Proteomes" id="UP000807504"/>
    </source>
</evidence>
<proteinExistence type="predicted"/>
<dbReference type="AlphaFoldDB" id="A0A8T0G2Z3"/>
<name>A0A8T0G2Z3_ARGBR</name>
<evidence type="ECO:0000313" key="3">
    <source>
        <dbReference type="EMBL" id="KAF8797306.1"/>
    </source>
</evidence>
<gene>
    <name evidence="3" type="ORF">HNY73_001586</name>
</gene>
<dbReference type="InterPro" id="IPR029526">
    <property type="entry name" value="PGBD"/>
</dbReference>
<feature type="region of interest" description="Disordered" evidence="1">
    <location>
        <begin position="29"/>
        <end position="73"/>
    </location>
</feature>
<sequence>MSKRKQYFKDHKEMVDYLMKILNEDSDSEDIDDLQFPEYDADLSDENLEQENHSSDSEITASDDEITENNSDENCYTGKDKITKWKKEEIVKTSKTKNKNIIKKLPGPTAYAKGTASEIDAFLKLIDLSMIDEVIYCTNKYIQGVEAKYYQKRDCKQTCRSEFMALMGLLYFIGTMRSQHTNVEQLWASDGTGIQILRAAMSSLSKSLMKEHLISRAQISSLPRDVSAFLDIYRSNENLEEETSNQIIPPQKRGSCYMCGRMKNSSSTMRCNKCARFICKKHSKKQILCLPCEANNTGEMSD</sequence>
<evidence type="ECO:0000259" key="2">
    <source>
        <dbReference type="Pfam" id="PF13843"/>
    </source>
</evidence>
<keyword evidence="4" id="KW-1185">Reference proteome</keyword>
<dbReference type="Pfam" id="PF13843">
    <property type="entry name" value="DDE_Tnp_1_7"/>
    <property type="match status" value="1"/>
</dbReference>
<reference evidence="3" key="2">
    <citation type="submission" date="2020-06" db="EMBL/GenBank/DDBJ databases">
        <authorList>
            <person name="Sheffer M."/>
        </authorList>
    </citation>
    <scope>NUCLEOTIDE SEQUENCE</scope>
</reference>
<organism evidence="3 4">
    <name type="scientific">Argiope bruennichi</name>
    <name type="common">Wasp spider</name>
    <name type="synonym">Aranea bruennichi</name>
    <dbReference type="NCBI Taxonomy" id="94029"/>
    <lineage>
        <taxon>Eukaryota</taxon>
        <taxon>Metazoa</taxon>
        <taxon>Ecdysozoa</taxon>
        <taxon>Arthropoda</taxon>
        <taxon>Chelicerata</taxon>
        <taxon>Arachnida</taxon>
        <taxon>Araneae</taxon>
        <taxon>Araneomorphae</taxon>
        <taxon>Entelegynae</taxon>
        <taxon>Araneoidea</taxon>
        <taxon>Araneidae</taxon>
        <taxon>Argiope</taxon>
    </lineage>
</organism>
<dbReference type="EMBL" id="JABXBU010000001">
    <property type="protein sequence ID" value="KAF8797306.1"/>
    <property type="molecule type" value="Genomic_DNA"/>
</dbReference>
<feature type="compositionally biased region" description="Acidic residues" evidence="1">
    <location>
        <begin position="29"/>
        <end position="49"/>
    </location>
</feature>
<feature type="domain" description="PiggyBac transposable element-derived protein" evidence="2">
    <location>
        <begin position="119"/>
        <end position="203"/>
    </location>
</feature>
<reference evidence="3" key="1">
    <citation type="journal article" date="2020" name="bioRxiv">
        <title>Chromosome-level reference genome of the European wasp spider Argiope bruennichi: a resource for studies on range expansion and evolutionary adaptation.</title>
        <authorList>
            <person name="Sheffer M.M."/>
            <person name="Hoppe A."/>
            <person name="Krehenwinkel H."/>
            <person name="Uhl G."/>
            <person name="Kuss A.W."/>
            <person name="Jensen L."/>
            <person name="Jensen C."/>
            <person name="Gillespie R.G."/>
            <person name="Hoff K.J."/>
            <person name="Prost S."/>
        </authorList>
    </citation>
    <scope>NUCLEOTIDE SEQUENCE</scope>
</reference>